<dbReference type="NCBIfam" id="TIGR00233">
    <property type="entry name" value="trpS"/>
    <property type="match status" value="1"/>
</dbReference>
<comment type="caution">
    <text evidence="15">The sequence shown here is derived from an EMBL/GenBank/DDBJ whole genome shotgun (WGS) entry which is preliminary data.</text>
</comment>
<dbReference type="Gene3D" id="3.40.50.620">
    <property type="entry name" value="HUPs"/>
    <property type="match status" value="1"/>
</dbReference>
<sequence length="671" mass="73870">MATPTPSQSLALILLRASLSRSLGFSPVRSTLSDVISAPPTSCSFGAPLIMPNGVLKLSVNLGKKTAANPSGECLAHVTTSSDFRAQLLSLVQSNLDNLVASDLPVTNRRCTRREYEAVNGLALGMNGGTIRTAKKKKKKPKKDEDGNVIPEPPYDAGDDVLYVTRVDGVAYGVGMSPSAGRTGAAGRITVATGEKDSQVTVGRYIEVVVKVQCEVQDGEGGEVEEGIEGGGWETEVDGSMGVGGEVLMRKEVEEIAEKVEEMEVKEVKGEMVVNPWDVSGKIDYNKLVEQFGSVRIDEAMLERLLATVKKIGKVTELHPWIRRGIFFSHRDLSRILDLVDAGKPFYLYTGRGPSSAAMHLGHLVPFMMTAWLQRAFDVPLVVQMTDDEKFIWKGEYKDGDDNLDYFRGLTRENARDIISCGFIKEKTFIFSDCDYVGSMYPNIVRIWKSVTYATAQAMFGFNKHNIGQPAFPAIQAAPSFPSSFPVVLGQGRDSEMACLIPCAIDQDPYFRMTRDVAHKMVPRTHPLGGKPALFHSKFFPPLQGASGKMSSSDDNSAIFLTDSPSQIKQKIMGHAFSGGHETAKEQKEKGADLDADVSYQWLRFFLEDDEKLELIGKDYGSGSGEYWATGMVKKELIAILQDMVAKHQERRKEVTDEVVDEWMAVRKLDF</sequence>
<evidence type="ECO:0000256" key="8">
    <source>
        <dbReference type="ARBA" id="ARBA00022840"/>
    </source>
</evidence>
<evidence type="ECO:0000256" key="4">
    <source>
        <dbReference type="ARBA" id="ARBA00013782"/>
    </source>
</evidence>
<dbReference type="InterPro" id="IPR001412">
    <property type="entry name" value="aa-tRNA-synth_I_CS"/>
</dbReference>
<dbReference type="PANTHER" id="PTHR10055">
    <property type="entry name" value="TRYPTOPHANYL-TRNA SYNTHETASE"/>
    <property type="match status" value="1"/>
</dbReference>
<dbReference type="EMBL" id="BRYA01000516">
    <property type="protein sequence ID" value="GMI20584.1"/>
    <property type="molecule type" value="Genomic_DNA"/>
</dbReference>
<accession>A0A9W7FWF7</accession>
<dbReference type="PRINTS" id="PR01039">
    <property type="entry name" value="TRNASYNTHTRP"/>
</dbReference>
<protein>
    <recommendedName>
        <fullName evidence="4">Tryptophan--tRNA ligase, cytoplasmic</fullName>
        <ecNumber evidence="3">6.1.1.2</ecNumber>
    </recommendedName>
    <alternativeName>
        <fullName evidence="11">Tryptophanyl-tRNA synthetase</fullName>
    </alternativeName>
</protein>
<evidence type="ECO:0000256" key="2">
    <source>
        <dbReference type="ARBA" id="ARBA00005594"/>
    </source>
</evidence>
<evidence type="ECO:0000256" key="5">
    <source>
        <dbReference type="ARBA" id="ARBA00022490"/>
    </source>
</evidence>
<dbReference type="GO" id="GO:0006436">
    <property type="term" value="P:tryptophanyl-tRNA aminoacylation"/>
    <property type="evidence" value="ECO:0007669"/>
    <property type="project" value="InterPro"/>
</dbReference>
<keyword evidence="14" id="KW-0732">Signal</keyword>
<feature type="signal peptide" evidence="14">
    <location>
        <begin position="1"/>
        <end position="24"/>
    </location>
</feature>
<dbReference type="CDD" id="cd00806">
    <property type="entry name" value="TrpRS_core"/>
    <property type="match status" value="1"/>
</dbReference>
<keyword evidence="7" id="KW-0547">Nucleotide-binding</keyword>
<dbReference type="FunFam" id="3.40.50.620:FF:000033">
    <property type="entry name" value="tryptophan--tRNA ligase, cytoplasmic"/>
    <property type="match status" value="1"/>
</dbReference>
<dbReference type="Pfam" id="PF00579">
    <property type="entry name" value="tRNA-synt_1b"/>
    <property type="match status" value="1"/>
</dbReference>
<evidence type="ECO:0000256" key="3">
    <source>
        <dbReference type="ARBA" id="ARBA00013161"/>
    </source>
</evidence>
<dbReference type="GO" id="GO:0005737">
    <property type="term" value="C:cytoplasm"/>
    <property type="evidence" value="ECO:0007669"/>
    <property type="project" value="UniProtKB-SubCell"/>
</dbReference>
<comment type="catalytic activity">
    <reaction evidence="12">
        <text>tRNA(Trp) + L-tryptophan + ATP = L-tryptophyl-tRNA(Trp) + AMP + diphosphate + H(+)</text>
        <dbReference type="Rhea" id="RHEA:24080"/>
        <dbReference type="Rhea" id="RHEA-COMP:9671"/>
        <dbReference type="Rhea" id="RHEA-COMP:9705"/>
        <dbReference type="ChEBI" id="CHEBI:15378"/>
        <dbReference type="ChEBI" id="CHEBI:30616"/>
        <dbReference type="ChEBI" id="CHEBI:33019"/>
        <dbReference type="ChEBI" id="CHEBI:57912"/>
        <dbReference type="ChEBI" id="CHEBI:78442"/>
        <dbReference type="ChEBI" id="CHEBI:78535"/>
        <dbReference type="ChEBI" id="CHEBI:456215"/>
        <dbReference type="EC" id="6.1.1.2"/>
    </reaction>
</comment>
<keyword evidence="5" id="KW-0963">Cytoplasm</keyword>
<evidence type="ECO:0000256" key="11">
    <source>
        <dbReference type="ARBA" id="ARBA00030268"/>
    </source>
</evidence>
<dbReference type="GO" id="GO:0005524">
    <property type="term" value="F:ATP binding"/>
    <property type="evidence" value="ECO:0007669"/>
    <property type="project" value="UniProtKB-KW"/>
</dbReference>
<evidence type="ECO:0000256" key="7">
    <source>
        <dbReference type="ARBA" id="ARBA00022741"/>
    </source>
</evidence>
<dbReference type="PANTHER" id="PTHR10055:SF1">
    <property type="entry name" value="TRYPTOPHAN--TRNA LIGASE, CYTOPLASMIC"/>
    <property type="match status" value="1"/>
</dbReference>
<evidence type="ECO:0000256" key="1">
    <source>
        <dbReference type="ARBA" id="ARBA00004496"/>
    </source>
</evidence>
<dbReference type="AlphaFoldDB" id="A0A9W7FWF7"/>
<reference evidence="16" key="1">
    <citation type="journal article" date="2023" name="Commun. Biol.">
        <title>Genome analysis of Parmales, the sister group of diatoms, reveals the evolutionary specialization of diatoms from phago-mixotrophs to photoautotrophs.</title>
        <authorList>
            <person name="Ban H."/>
            <person name="Sato S."/>
            <person name="Yoshikawa S."/>
            <person name="Yamada K."/>
            <person name="Nakamura Y."/>
            <person name="Ichinomiya M."/>
            <person name="Sato N."/>
            <person name="Blanc-Mathieu R."/>
            <person name="Endo H."/>
            <person name="Kuwata A."/>
            <person name="Ogata H."/>
        </authorList>
    </citation>
    <scope>NUCLEOTIDE SEQUENCE [LARGE SCALE GENOMIC DNA]</scope>
</reference>
<evidence type="ECO:0000256" key="10">
    <source>
        <dbReference type="ARBA" id="ARBA00023146"/>
    </source>
</evidence>
<dbReference type="InterPro" id="IPR002306">
    <property type="entry name" value="Trp-tRNA-ligase"/>
</dbReference>
<keyword evidence="16" id="KW-1185">Reference proteome</keyword>
<keyword evidence="8" id="KW-0067">ATP-binding</keyword>
<dbReference type="SUPFAM" id="SSF52374">
    <property type="entry name" value="Nucleotidylyl transferase"/>
    <property type="match status" value="1"/>
</dbReference>
<feature type="chain" id="PRO_5040734645" description="Tryptophan--tRNA ligase, cytoplasmic" evidence="14">
    <location>
        <begin position="25"/>
        <end position="671"/>
    </location>
</feature>
<dbReference type="GO" id="GO:0004830">
    <property type="term" value="F:tryptophan-tRNA ligase activity"/>
    <property type="evidence" value="ECO:0007669"/>
    <property type="project" value="UniProtKB-EC"/>
</dbReference>
<proteinExistence type="inferred from homology"/>
<comment type="similarity">
    <text evidence="2">Belongs to the class-I aminoacyl-tRNA synthetase family.</text>
</comment>
<evidence type="ECO:0000256" key="14">
    <source>
        <dbReference type="SAM" id="SignalP"/>
    </source>
</evidence>
<evidence type="ECO:0000313" key="16">
    <source>
        <dbReference type="Proteomes" id="UP001165065"/>
    </source>
</evidence>
<name>A0A9W7FWF7_9STRA</name>
<dbReference type="Proteomes" id="UP001165065">
    <property type="component" value="Unassembled WGS sequence"/>
</dbReference>
<dbReference type="EC" id="6.1.1.2" evidence="3"/>
<dbReference type="FunFam" id="1.10.240.10:FF:000007">
    <property type="entry name" value="Tryptophan--tRNA ligase"/>
    <property type="match status" value="1"/>
</dbReference>
<dbReference type="InterPro" id="IPR002305">
    <property type="entry name" value="aa-tRNA-synth_Ic"/>
</dbReference>
<keyword evidence="9" id="KW-0648">Protein biosynthesis</keyword>
<gene>
    <name evidence="15" type="ORF">TrCOL_g1107</name>
</gene>
<evidence type="ECO:0000256" key="12">
    <source>
        <dbReference type="ARBA" id="ARBA00049929"/>
    </source>
</evidence>
<keyword evidence="6" id="KW-0436">Ligase</keyword>
<evidence type="ECO:0000313" key="15">
    <source>
        <dbReference type="EMBL" id="GMI20584.1"/>
    </source>
</evidence>
<evidence type="ECO:0000256" key="13">
    <source>
        <dbReference type="SAM" id="MobiDB-lite"/>
    </source>
</evidence>
<comment type="subcellular location">
    <subcellularLocation>
        <location evidence="1">Cytoplasm</location>
    </subcellularLocation>
</comment>
<evidence type="ECO:0000256" key="6">
    <source>
        <dbReference type="ARBA" id="ARBA00022598"/>
    </source>
</evidence>
<evidence type="ECO:0000256" key="9">
    <source>
        <dbReference type="ARBA" id="ARBA00022917"/>
    </source>
</evidence>
<dbReference type="Gene3D" id="1.10.240.10">
    <property type="entry name" value="Tyrosyl-Transfer RNA Synthetase"/>
    <property type="match status" value="1"/>
</dbReference>
<dbReference type="PROSITE" id="PS00178">
    <property type="entry name" value="AA_TRNA_LIGASE_I"/>
    <property type="match status" value="1"/>
</dbReference>
<dbReference type="InterPro" id="IPR014729">
    <property type="entry name" value="Rossmann-like_a/b/a_fold"/>
</dbReference>
<keyword evidence="10" id="KW-0030">Aminoacyl-tRNA synthetase</keyword>
<feature type="region of interest" description="Disordered" evidence="13">
    <location>
        <begin position="133"/>
        <end position="154"/>
    </location>
</feature>
<dbReference type="OrthoDB" id="10261385at2759"/>
<organism evidence="15 16">
    <name type="scientific">Triparma columacea</name>
    <dbReference type="NCBI Taxonomy" id="722753"/>
    <lineage>
        <taxon>Eukaryota</taxon>
        <taxon>Sar</taxon>
        <taxon>Stramenopiles</taxon>
        <taxon>Ochrophyta</taxon>
        <taxon>Bolidophyceae</taxon>
        <taxon>Parmales</taxon>
        <taxon>Triparmaceae</taxon>
        <taxon>Triparma</taxon>
    </lineage>
</organism>